<evidence type="ECO:0000313" key="3">
    <source>
        <dbReference type="Proteomes" id="UP000176037"/>
    </source>
</evidence>
<comment type="caution">
    <text evidence="2">The sequence shown here is derived from an EMBL/GenBank/DDBJ whole genome shotgun (WGS) entry which is preliminary data.</text>
</comment>
<dbReference type="GO" id="GO:0016787">
    <property type="term" value="F:hydrolase activity"/>
    <property type="evidence" value="ECO:0007669"/>
    <property type="project" value="UniProtKB-KW"/>
</dbReference>
<dbReference type="InterPro" id="IPR050266">
    <property type="entry name" value="AB_hydrolase_sf"/>
</dbReference>
<name>A0A1E8FK67_9ALTE</name>
<feature type="domain" description="AB hydrolase-1" evidence="1">
    <location>
        <begin position="20"/>
        <end position="245"/>
    </location>
</feature>
<accession>A0A1E8FK67</accession>
<dbReference type="PANTHER" id="PTHR43798">
    <property type="entry name" value="MONOACYLGLYCEROL LIPASE"/>
    <property type="match status" value="1"/>
</dbReference>
<dbReference type="PRINTS" id="PR00111">
    <property type="entry name" value="ABHYDROLASE"/>
</dbReference>
<sequence>MPVSTQQGINYQFIDNPGKPTVVLAHPLGMNMHVWDYLVPDLTTNFSILRFDLAGHGDSTPYSADTTSLEDSRLVDDLLQLCDELGIATFHFVGTSIGGMLGQQLLASASERLLSATLTNTGMKIGSREGWLDRQAKVMQQSLSTLAPSLVTRWFSPESTERYPNLLSQWASLLARTDDHSYGLLCAWLGEQDMSESLEATDIPVLLIAGEDDVATPTSDLIALGKALNKPVAELKQTGHVPSLESSREFTQLVRDHLTSVK</sequence>
<reference evidence="2 3" key="1">
    <citation type="submission" date="2016-09" db="EMBL/GenBank/DDBJ databases">
        <title>Alteromonas lipolytica, a new species isolated from sea water.</title>
        <authorList>
            <person name="Wu Y.-H."/>
            <person name="Cheng H."/>
            <person name="Xu X.-W."/>
        </authorList>
    </citation>
    <scope>NUCLEOTIDE SEQUENCE [LARGE SCALE GENOMIC DNA]</scope>
    <source>
        <strain evidence="2 3">JW12</strain>
    </source>
</reference>
<keyword evidence="2" id="KW-0378">Hydrolase</keyword>
<organism evidence="2 3">
    <name type="scientific">Alteromonas lipolytica</name>
    <dbReference type="NCBI Taxonomy" id="1856405"/>
    <lineage>
        <taxon>Bacteria</taxon>
        <taxon>Pseudomonadati</taxon>
        <taxon>Pseudomonadota</taxon>
        <taxon>Gammaproteobacteria</taxon>
        <taxon>Alteromonadales</taxon>
        <taxon>Alteromonadaceae</taxon>
        <taxon>Alteromonas/Salinimonas group</taxon>
        <taxon>Alteromonas</taxon>
    </lineage>
</organism>
<dbReference type="InterPro" id="IPR000073">
    <property type="entry name" value="AB_hydrolase_1"/>
</dbReference>
<dbReference type="InterPro" id="IPR029058">
    <property type="entry name" value="AB_hydrolase_fold"/>
</dbReference>
<gene>
    <name evidence="2" type="ORF">BFC17_00020</name>
</gene>
<dbReference type="AlphaFoldDB" id="A0A1E8FK67"/>
<dbReference type="Proteomes" id="UP000176037">
    <property type="component" value="Unassembled WGS sequence"/>
</dbReference>
<dbReference type="Gene3D" id="3.40.50.1820">
    <property type="entry name" value="alpha/beta hydrolase"/>
    <property type="match status" value="1"/>
</dbReference>
<dbReference type="STRING" id="1856405.BFC17_00020"/>
<dbReference type="OrthoDB" id="9780744at2"/>
<evidence type="ECO:0000259" key="1">
    <source>
        <dbReference type="Pfam" id="PF00561"/>
    </source>
</evidence>
<evidence type="ECO:0000313" key="2">
    <source>
        <dbReference type="EMBL" id="OFI36304.1"/>
    </source>
</evidence>
<dbReference type="RefSeq" id="WP_070174415.1">
    <property type="nucleotide sequence ID" value="NZ_BMJR01000004.1"/>
</dbReference>
<dbReference type="SUPFAM" id="SSF53474">
    <property type="entry name" value="alpha/beta-Hydrolases"/>
    <property type="match status" value="1"/>
</dbReference>
<dbReference type="EMBL" id="MJIC01000001">
    <property type="protein sequence ID" value="OFI36304.1"/>
    <property type="molecule type" value="Genomic_DNA"/>
</dbReference>
<dbReference type="Pfam" id="PF00561">
    <property type="entry name" value="Abhydrolase_1"/>
    <property type="match status" value="1"/>
</dbReference>
<keyword evidence="3" id="KW-1185">Reference proteome</keyword>
<protein>
    <submittedName>
        <fullName evidence="2">Alpha/beta hydrolase</fullName>
    </submittedName>
</protein>
<proteinExistence type="predicted"/>